<accession>A0A1H4NIR3</accession>
<proteinExistence type="predicted"/>
<dbReference type="Proteomes" id="UP000182652">
    <property type="component" value="Unassembled WGS sequence"/>
</dbReference>
<dbReference type="STRING" id="156980.SAMN04489745_1683"/>
<organism evidence="1 2">
    <name type="scientific">Arthrobacter woluwensis</name>
    <dbReference type="NCBI Taxonomy" id="156980"/>
    <lineage>
        <taxon>Bacteria</taxon>
        <taxon>Bacillati</taxon>
        <taxon>Actinomycetota</taxon>
        <taxon>Actinomycetes</taxon>
        <taxon>Micrococcales</taxon>
        <taxon>Micrococcaceae</taxon>
        <taxon>Arthrobacter</taxon>
    </lineage>
</organism>
<sequence>MVVPRLIVKANSAFGTQPLTIFPAHRLEGQRSHYRIPQHRLKIDLIVLDSTLLFIVSLCLGHVVRVEEKLLHSDALVIRKGIQAAAAFALDEDIRGSRYQNSFVYGLQPQVQLHGGTFLHANERHTKITWCWHLLFQGPHAAWAAPKILDVDSQRCAVIAFDENS</sequence>
<gene>
    <name evidence="1" type="ORF">SAMN04489745_1683</name>
</gene>
<keyword evidence="2" id="KW-1185">Reference proteome</keyword>
<dbReference type="EMBL" id="FNSN01000003">
    <property type="protein sequence ID" value="SEB95101.1"/>
    <property type="molecule type" value="Genomic_DNA"/>
</dbReference>
<dbReference type="AlphaFoldDB" id="A0A1H4NIR3"/>
<name>A0A1H4NIR3_9MICC</name>
<protein>
    <submittedName>
        <fullName evidence="1">Uncharacterized protein</fullName>
    </submittedName>
</protein>
<reference evidence="1 2" key="1">
    <citation type="submission" date="2016-10" db="EMBL/GenBank/DDBJ databases">
        <authorList>
            <person name="de Groot N.N."/>
        </authorList>
    </citation>
    <scope>NUCLEOTIDE SEQUENCE [LARGE SCALE GENOMIC DNA]</scope>
    <source>
        <strain evidence="1 2">DSM 10495</strain>
    </source>
</reference>
<evidence type="ECO:0000313" key="1">
    <source>
        <dbReference type="EMBL" id="SEB95101.1"/>
    </source>
</evidence>
<evidence type="ECO:0000313" key="2">
    <source>
        <dbReference type="Proteomes" id="UP000182652"/>
    </source>
</evidence>